<dbReference type="PANTHER" id="PTHR40274:SF3">
    <property type="entry name" value="VIRGINIAMYCIN B LYASE"/>
    <property type="match status" value="1"/>
</dbReference>
<evidence type="ECO:0000313" key="2">
    <source>
        <dbReference type="EMBL" id="CAN95446.1"/>
    </source>
</evidence>
<protein>
    <recommendedName>
        <fullName evidence="4">SMP-30/Gluconolactonase/LRE-like region domain-containing protein</fullName>
    </recommendedName>
</protein>
<gene>
    <name evidence="2" type="ordered locus">sce5283</name>
</gene>
<evidence type="ECO:0000256" key="1">
    <source>
        <dbReference type="SAM" id="MobiDB-lite"/>
    </source>
</evidence>
<dbReference type="SUPFAM" id="SSF63829">
    <property type="entry name" value="Calcium-dependent phosphotriesterase"/>
    <property type="match status" value="1"/>
</dbReference>
<feature type="compositionally biased region" description="Gly residues" evidence="1">
    <location>
        <begin position="79"/>
        <end position="92"/>
    </location>
</feature>
<dbReference type="PANTHER" id="PTHR40274">
    <property type="entry name" value="VIRGINIAMYCIN B LYASE"/>
    <property type="match status" value="1"/>
</dbReference>
<dbReference type="EMBL" id="AM746676">
    <property type="protein sequence ID" value="CAN95446.1"/>
    <property type="molecule type" value="Genomic_DNA"/>
</dbReference>
<dbReference type="InterPro" id="IPR011042">
    <property type="entry name" value="6-blade_b-propeller_TolB-like"/>
</dbReference>
<dbReference type="eggNOG" id="COG3386">
    <property type="taxonomic scope" value="Bacteria"/>
</dbReference>
<name>A9FWT4_SORC5</name>
<accession>A9FWT4</accession>
<feature type="region of interest" description="Disordered" evidence="1">
    <location>
        <begin position="74"/>
        <end position="95"/>
    </location>
</feature>
<dbReference type="KEGG" id="scl:sce5283"/>
<evidence type="ECO:0000313" key="3">
    <source>
        <dbReference type="Proteomes" id="UP000002139"/>
    </source>
</evidence>
<dbReference type="AlphaFoldDB" id="A9FWT4"/>
<proteinExistence type="predicted"/>
<dbReference type="Gene3D" id="2.120.10.30">
    <property type="entry name" value="TolB, C-terminal domain"/>
    <property type="match status" value="1"/>
</dbReference>
<dbReference type="HOGENOM" id="CLU_048435_0_0_7"/>
<dbReference type="InterPro" id="IPR051344">
    <property type="entry name" value="Vgb"/>
</dbReference>
<reference evidence="2 3" key="1">
    <citation type="journal article" date="2007" name="Nat. Biotechnol.">
        <title>Complete genome sequence of the myxobacterium Sorangium cellulosum.</title>
        <authorList>
            <person name="Schneiker S."/>
            <person name="Perlova O."/>
            <person name="Kaiser O."/>
            <person name="Gerth K."/>
            <person name="Alici A."/>
            <person name="Altmeyer M.O."/>
            <person name="Bartels D."/>
            <person name="Bekel T."/>
            <person name="Beyer S."/>
            <person name="Bode E."/>
            <person name="Bode H.B."/>
            <person name="Bolten C.J."/>
            <person name="Choudhuri J.V."/>
            <person name="Doss S."/>
            <person name="Elnakady Y.A."/>
            <person name="Frank B."/>
            <person name="Gaigalat L."/>
            <person name="Goesmann A."/>
            <person name="Groeger C."/>
            <person name="Gross F."/>
            <person name="Jelsbak L."/>
            <person name="Jelsbak L."/>
            <person name="Kalinowski J."/>
            <person name="Kegler C."/>
            <person name="Knauber T."/>
            <person name="Konietzny S."/>
            <person name="Kopp M."/>
            <person name="Krause L."/>
            <person name="Krug D."/>
            <person name="Linke B."/>
            <person name="Mahmud T."/>
            <person name="Martinez-Arias R."/>
            <person name="McHardy A.C."/>
            <person name="Merai M."/>
            <person name="Meyer F."/>
            <person name="Mormann S."/>
            <person name="Munoz-Dorado J."/>
            <person name="Perez J."/>
            <person name="Pradella S."/>
            <person name="Rachid S."/>
            <person name="Raddatz G."/>
            <person name="Rosenau F."/>
            <person name="Rueckert C."/>
            <person name="Sasse F."/>
            <person name="Scharfe M."/>
            <person name="Schuster S.C."/>
            <person name="Suen G."/>
            <person name="Treuner-Lange A."/>
            <person name="Velicer G.J."/>
            <person name="Vorholter F.-J."/>
            <person name="Weissman K.J."/>
            <person name="Welch R.D."/>
            <person name="Wenzel S.C."/>
            <person name="Whitworth D.E."/>
            <person name="Wilhelm S."/>
            <person name="Wittmann C."/>
            <person name="Bloecker H."/>
            <person name="Puehler A."/>
            <person name="Mueller R."/>
        </authorList>
    </citation>
    <scope>NUCLEOTIDE SEQUENCE [LARGE SCALE GENOMIC DNA]</scope>
    <source>
        <strain evidence="3">So ce56</strain>
    </source>
</reference>
<dbReference type="Proteomes" id="UP000002139">
    <property type="component" value="Chromosome"/>
</dbReference>
<sequence length="505" mass="51532">MPEHQAVAVRQVQAEFLDAGHRLAQRAPRRASVRGPHALCRACPGFLDSCPMRRLSWVLLAALISVGCGDNDDHPSEAGAGGDGGGGAGGGAACEAEGDGTLDVEIVSPNDTGDVAVTSPGVPDERVVSSASLDTPAGEYTLRASSVADYPDGERVGFVYRPEDPEQSACVADGATTEVTFNYELTPGSHKLWFTAQNGDQLVGALDGEALLESGEVSPSVAFQGSAAIINQGAIAFDGAGNLWVSANAGQITVRLVDTLGESSEAAPDRVLDVSEACAGVIPCAAGGLAFDADGNLWVGIRDHLLRIDAADLEGSGAVEPSVTITGDEIENVQALAFDGSGNLWVASAEQDAVLMYAAERLAADGGDPADVVLKALTPAPVIGPLSQPTGLAFDEQGALWVGYWSSNTIAKFEPGDLGASAELTPEVQLGVGVLALPESIAFDQQGNLWLPSKVGSAAAIAKAELVAGGDVEAGATVLTSEAFGSLIDLAFNPPPDWSPIQGPK</sequence>
<organism evidence="2 3">
    <name type="scientific">Sorangium cellulosum (strain So ce56)</name>
    <name type="common">Polyangium cellulosum (strain So ce56)</name>
    <dbReference type="NCBI Taxonomy" id="448385"/>
    <lineage>
        <taxon>Bacteria</taxon>
        <taxon>Pseudomonadati</taxon>
        <taxon>Myxococcota</taxon>
        <taxon>Polyangia</taxon>
        <taxon>Polyangiales</taxon>
        <taxon>Polyangiaceae</taxon>
        <taxon>Sorangium</taxon>
    </lineage>
</organism>
<keyword evidence="3" id="KW-1185">Reference proteome</keyword>
<evidence type="ECO:0008006" key="4">
    <source>
        <dbReference type="Google" id="ProtNLM"/>
    </source>
</evidence>